<keyword evidence="1" id="KW-0812">Transmembrane</keyword>
<accession>A0A437JJR3</accession>
<dbReference type="OrthoDB" id="9153496at2"/>
<gene>
    <name evidence="2" type="ORF">ENE75_24505</name>
</gene>
<keyword evidence="1" id="KW-0472">Membrane</keyword>
<keyword evidence="3" id="KW-1185">Reference proteome</keyword>
<dbReference type="Proteomes" id="UP000288178">
    <property type="component" value="Unassembled WGS sequence"/>
</dbReference>
<comment type="caution">
    <text evidence="2">The sequence shown here is derived from an EMBL/GenBank/DDBJ whole genome shotgun (WGS) entry which is preliminary data.</text>
</comment>
<reference evidence="2 3" key="1">
    <citation type="submission" date="2019-01" db="EMBL/GenBank/DDBJ databases">
        <authorList>
            <person name="Chen W.-M."/>
        </authorList>
    </citation>
    <scope>NUCLEOTIDE SEQUENCE [LARGE SCALE GENOMIC DNA]</scope>
    <source>
        <strain evidence="2 3">ICH-3</strain>
    </source>
</reference>
<keyword evidence="1" id="KW-1133">Transmembrane helix</keyword>
<protein>
    <submittedName>
        <fullName evidence="2">Uncharacterized protein</fullName>
    </submittedName>
</protein>
<evidence type="ECO:0000256" key="1">
    <source>
        <dbReference type="SAM" id="Phobius"/>
    </source>
</evidence>
<dbReference type="EMBL" id="SACT01000026">
    <property type="protein sequence ID" value="RVT46847.1"/>
    <property type="molecule type" value="Genomic_DNA"/>
</dbReference>
<organism evidence="2 3">
    <name type="scientific">Rubrivivax albus</name>
    <dbReference type="NCBI Taxonomy" id="2499835"/>
    <lineage>
        <taxon>Bacteria</taxon>
        <taxon>Pseudomonadati</taxon>
        <taxon>Pseudomonadota</taxon>
        <taxon>Betaproteobacteria</taxon>
        <taxon>Burkholderiales</taxon>
        <taxon>Sphaerotilaceae</taxon>
        <taxon>Rubrivivax</taxon>
    </lineage>
</organism>
<proteinExistence type="predicted"/>
<sequence length="300" mass="33031">MEAKFNELALHFKYWAFIALLFFVFLMTERWSASKEFTTYLSNAATMTSLLLAVVAIFYSFISNDGMSRSLGSISTVASEVREVREDIEAFAGQTKLSTETAAINNSLVRSASAELSSTMTSLSETLSAISNQNAALKDLVASLPTRIDQLETRFGDVANAISEKQQQSQVPITSADLPATAVERFLGRVTFQQHLIVVACVLAADTGKELDMSALCKVIDWNAPNQFQGFLSCMHAVQLCSRSFVQGKDKTYTIKSIHPDLQSSAKQTFVRYVESNFGEKPDERAKWLGRLAGVEALFA</sequence>
<evidence type="ECO:0000313" key="3">
    <source>
        <dbReference type="Proteomes" id="UP000288178"/>
    </source>
</evidence>
<feature type="transmembrane region" description="Helical" evidence="1">
    <location>
        <begin position="40"/>
        <end position="62"/>
    </location>
</feature>
<dbReference type="RefSeq" id="WP_128201719.1">
    <property type="nucleotide sequence ID" value="NZ_SACT01000026.1"/>
</dbReference>
<feature type="transmembrane region" description="Helical" evidence="1">
    <location>
        <begin position="12"/>
        <end position="28"/>
    </location>
</feature>
<dbReference type="AlphaFoldDB" id="A0A437JJR3"/>
<evidence type="ECO:0000313" key="2">
    <source>
        <dbReference type="EMBL" id="RVT46847.1"/>
    </source>
</evidence>
<name>A0A437JJR3_9BURK</name>